<gene>
    <name evidence="2" type="ORF">D9619_012524</name>
</gene>
<dbReference type="OrthoDB" id="1418352at2759"/>
<proteinExistence type="predicted"/>
<accession>A0A8H5B6T2</accession>
<name>A0A8H5B6T2_9AGAR</name>
<dbReference type="Proteomes" id="UP000567179">
    <property type="component" value="Unassembled WGS sequence"/>
</dbReference>
<evidence type="ECO:0000313" key="3">
    <source>
        <dbReference type="Proteomes" id="UP000567179"/>
    </source>
</evidence>
<sequence length="55" mass="6038">MILDKVFYGVLGQGRRCLIVYDQPEADNTYGAAIDTLTQVSTVVQSLYAKTVKIA</sequence>
<comment type="caution">
    <text evidence="2">The sequence shown here is derived from an EMBL/GenBank/DDBJ whole genome shotgun (WGS) entry which is preliminary data.</text>
</comment>
<protein>
    <recommendedName>
        <fullName evidence="1">6S proteasome subunit Rpn6 C-terminal helix domain-containing protein</fullName>
    </recommendedName>
</protein>
<organism evidence="2 3">
    <name type="scientific">Psilocybe cf. subviscida</name>
    <dbReference type="NCBI Taxonomy" id="2480587"/>
    <lineage>
        <taxon>Eukaryota</taxon>
        <taxon>Fungi</taxon>
        <taxon>Dikarya</taxon>
        <taxon>Basidiomycota</taxon>
        <taxon>Agaricomycotina</taxon>
        <taxon>Agaricomycetes</taxon>
        <taxon>Agaricomycetidae</taxon>
        <taxon>Agaricales</taxon>
        <taxon>Agaricineae</taxon>
        <taxon>Strophariaceae</taxon>
        <taxon>Psilocybe</taxon>
    </lineage>
</organism>
<reference evidence="2 3" key="1">
    <citation type="journal article" date="2020" name="ISME J.">
        <title>Uncovering the hidden diversity of litter-decomposition mechanisms in mushroom-forming fungi.</title>
        <authorList>
            <person name="Floudas D."/>
            <person name="Bentzer J."/>
            <person name="Ahren D."/>
            <person name="Johansson T."/>
            <person name="Persson P."/>
            <person name="Tunlid A."/>
        </authorList>
    </citation>
    <scope>NUCLEOTIDE SEQUENCE [LARGE SCALE GENOMIC DNA]</scope>
    <source>
        <strain evidence="2 3">CBS 101986</strain>
    </source>
</reference>
<dbReference type="InterPro" id="IPR040780">
    <property type="entry name" value="Rpn6_C_helix"/>
</dbReference>
<keyword evidence="3" id="KW-1185">Reference proteome</keyword>
<feature type="domain" description="6S proteasome subunit Rpn6 C-terminal helix" evidence="1">
    <location>
        <begin position="26"/>
        <end position="51"/>
    </location>
</feature>
<evidence type="ECO:0000313" key="2">
    <source>
        <dbReference type="EMBL" id="KAF5317780.1"/>
    </source>
</evidence>
<dbReference type="Pfam" id="PF18503">
    <property type="entry name" value="RPN6_C_helix"/>
    <property type="match status" value="1"/>
</dbReference>
<dbReference type="AlphaFoldDB" id="A0A8H5B6T2"/>
<dbReference type="EMBL" id="JAACJJ010000032">
    <property type="protein sequence ID" value="KAF5317780.1"/>
    <property type="molecule type" value="Genomic_DNA"/>
</dbReference>
<evidence type="ECO:0000259" key="1">
    <source>
        <dbReference type="Pfam" id="PF18503"/>
    </source>
</evidence>
<dbReference type="Gene3D" id="1.25.40.570">
    <property type="match status" value="1"/>
</dbReference>